<sequence length="447" mass="49449">MIFLPLLLANNTTIDNAPPQEIVQPQEVRPLPGKLNSNPVFNSNSPELVKNEGVLLSTFPPLGKQNPNAHLNYLFRGRFDVFAHHVASPPTPEDLRTLYLGIILHNPTTTPVTIRILQGASHLSQPDAPFVKLPPQVEDPLGRVYAGPGSRVMGDILRGIRQDIFPPKLVIPPKESRMLLNLPIPVKELSPPLNGRSTYVRLESNGGIYGASLAKYAPIDEVTGVERPPTRTEWEKLLKEGELVTPRDRPPSPPNASNLIYGRVAGVSQGSVWNTRITDETGYLTIPAVGESISYGLSTLSGGTFGTNQVQTAPMLVRYPDTAYEAHGNYGVQYSLTLPLYNPTGQPQTVTVRLQTPLKQDTLTDGLRFLSPVSSSVFFRGPIQVRYIDEEATWQNRYFHLVQHRGQMGETLVSQTIPPKRWRLVSLDFLYPPDATPPQVLTIQTDE</sequence>
<dbReference type="InterPro" id="IPR021801">
    <property type="entry name" value="DUF3370"/>
</dbReference>
<reference evidence="1" key="3">
    <citation type="submission" date="2016-12" db="EMBL/GenBank/DDBJ databases">
        <title>Annotation of the draft genome assembly of Crocosphaera watsonii WH 8501.</title>
        <authorList>
            <consortium name="US DOE Joint Genome Institute (JGI-ORNL)"/>
            <person name="Larimer F."/>
            <person name="Land M."/>
        </authorList>
    </citation>
    <scope>NUCLEOTIDE SEQUENCE</scope>
    <source>
        <strain evidence="1">WH 8501</strain>
    </source>
</reference>
<organism evidence="1 2">
    <name type="scientific">Crocosphaera watsonii WH 8501</name>
    <dbReference type="NCBI Taxonomy" id="165597"/>
    <lineage>
        <taxon>Bacteria</taxon>
        <taxon>Bacillati</taxon>
        <taxon>Cyanobacteriota</taxon>
        <taxon>Cyanophyceae</taxon>
        <taxon>Oscillatoriophycideae</taxon>
        <taxon>Chroococcales</taxon>
        <taxon>Aphanothecaceae</taxon>
        <taxon>Crocosphaera</taxon>
    </lineage>
</organism>
<dbReference type="EMBL" id="AADV02000136">
    <property type="protein sequence ID" value="EAM48539.1"/>
    <property type="molecule type" value="Genomic_DNA"/>
</dbReference>
<evidence type="ECO:0000313" key="1">
    <source>
        <dbReference type="EMBL" id="EAM48539.1"/>
    </source>
</evidence>
<evidence type="ECO:0000313" key="2">
    <source>
        <dbReference type="Proteomes" id="UP000003922"/>
    </source>
</evidence>
<dbReference type="RefSeq" id="WP_007307684.1">
    <property type="nucleotide sequence ID" value="NZ_AADV02000136.1"/>
</dbReference>
<keyword evidence="2" id="KW-1185">Reference proteome</keyword>
<dbReference type="KEGG" id="cwa:CwatDRAFT_1545"/>
<proteinExistence type="predicted"/>
<reference evidence="1" key="1">
    <citation type="submission" date="2004-02" db="EMBL/GenBank/DDBJ databases">
        <authorList>
            <consortium name="DOE Joint Genome Institute"/>
        </authorList>
    </citation>
    <scope>NUCLEOTIDE SEQUENCE [LARGE SCALE GENOMIC DNA]</scope>
    <source>
        <strain evidence="1">WH 8501</strain>
    </source>
</reference>
<gene>
    <name evidence="1" type="ORF">CwatDRAFT_1545</name>
</gene>
<dbReference type="OrthoDB" id="502907at2"/>
<evidence type="ECO:0008006" key="3">
    <source>
        <dbReference type="Google" id="ProtNLM"/>
    </source>
</evidence>
<accession>Q4BXA7</accession>
<name>Q4BXA7_CROWT</name>
<comment type="caution">
    <text evidence="1">The sequence shown here is derived from an EMBL/GenBank/DDBJ whole genome shotgun (WGS) entry which is preliminary data.</text>
</comment>
<dbReference type="Proteomes" id="UP000003922">
    <property type="component" value="Unassembled WGS sequence"/>
</dbReference>
<reference evidence="1" key="2">
    <citation type="submission" date="2005-06" db="EMBL/GenBank/DDBJ databases">
        <title>Sequencing of the draft genome and assembly of Crocosphaera watsonii WH 8501.</title>
        <authorList>
            <consortium name="US DOE Joint Genome Institute (JGI-PGF)"/>
            <person name="Copeland A."/>
            <person name="Lucas S."/>
            <person name="Lapidus A."/>
            <person name="Barry K."/>
            <person name="Detter C."/>
            <person name="Glavina T."/>
            <person name="Hammon N."/>
            <person name="Israni S."/>
            <person name="Pitluck S."/>
            <person name="Richardson P."/>
        </authorList>
    </citation>
    <scope>NUCLEOTIDE SEQUENCE [LARGE SCALE GENOMIC DNA]</scope>
    <source>
        <strain evidence="1">WH 8501</strain>
    </source>
</reference>
<dbReference type="Pfam" id="PF11850">
    <property type="entry name" value="DUF3370"/>
    <property type="match status" value="1"/>
</dbReference>
<dbReference type="AlphaFoldDB" id="Q4BXA7"/>
<protein>
    <recommendedName>
        <fullName evidence="3">DUF3370 domain-containing protein</fullName>
    </recommendedName>
</protein>